<dbReference type="PROSITE" id="PS01125">
    <property type="entry name" value="ROK"/>
    <property type="match status" value="1"/>
</dbReference>
<dbReference type="PANTHER" id="PTHR18964">
    <property type="entry name" value="ROK (REPRESSOR, ORF, KINASE) FAMILY"/>
    <property type="match status" value="1"/>
</dbReference>
<dbReference type="InterPro" id="IPR049874">
    <property type="entry name" value="ROK_cs"/>
</dbReference>
<gene>
    <name evidence="2" type="ORF">ENU96_09360</name>
</gene>
<organism evidence="2">
    <name type="scientific">Candidatus Caldatribacterium californiense</name>
    <dbReference type="NCBI Taxonomy" id="1454726"/>
    <lineage>
        <taxon>Bacteria</taxon>
        <taxon>Pseudomonadati</taxon>
        <taxon>Atribacterota</taxon>
        <taxon>Atribacteria</taxon>
        <taxon>Atribacterales</taxon>
        <taxon>Candidatus Caldatribacteriaceae</taxon>
        <taxon>Candidatus Caldatribacterium</taxon>
    </lineage>
</organism>
<dbReference type="InterPro" id="IPR036390">
    <property type="entry name" value="WH_DNA-bd_sf"/>
</dbReference>
<dbReference type="CDD" id="cd24076">
    <property type="entry name" value="ASKHA_ATPase_ROK_BsXylR-like"/>
    <property type="match status" value="1"/>
</dbReference>
<dbReference type="InterPro" id="IPR000600">
    <property type="entry name" value="ROK"/>
</dbReference>
<dbReference type="InterPro" id="IPR043129">
    <property type="entry name" value="ATPase_NBD"/>
</dbReference>
<accession>A0A7V3YNB4</accession>
<dbReference type="Gene3D" id="3.30.420.40">
    <property type="match status" value="2"/>
</dbReference>
<reference evidence="2" key="1">
    <citation type="journal article" date="2020" name="mSystems">
        <title>Genome- and Community-Level Interaction Insights into Carbon Utilization and Element Cycling Functions of Hydrothermarchaeota in Hydrothermal Sediment.</title>
        <authorList>
            <person name="Zhou Z."/>
            <person name="Liu Y."/>
            <person name="Xu W."/>
            <person name="Pan J."/>
            <person name="Luo Z.H."/>
            <person name="Li M."/>
        </authorList>
    </citation>
    <scope>NUCLEOTIDE SEQUENCE [LARGE SCALE GENOMIC DNA]</scope>
    <source>
        <strain evidence="2">SpSt-716</strain>
    </source>
</reference>
<protein>
    <submittedName>
        <fullName evidence="2">ROK family transcriptional regulator</fullName>
    </submittedName>
</protein>
<dbReference type="Pfam" id="PF00480">
    <property type="entry name" value="ROK"/>
    <property type="match status" value="1"/>
</dbReference>
<sequence length="400" mass="43262">MTTLYQKRVREDNLRKVLRFIHRMGSTSRPAITQELHLSPATVASLVAELEECGLVQEDGLGKSRGGRKPAILRFNAEWAWVVAAKVGVTRVRVGLANLKGELKGKRVEPLASRNPKDVVCQITRMVSMLLEELPHPRILGMGVCCPGVIDRETGEVLKAVNLGWENVPLKSLLAEHSPWPVFVEDGADAGALGEKWFGSGQDVENLVYVVVGNGIGSGIILHGELYTGQQHVAGEFGHTSIDFSGPLCPCGNRGCLELYASARALVQKVEEALWQGEKTLIRNLLEEGRNLTAELVSEAAYLGDSFALQVLEETGTLLGRAIGNLVNLFDPELVVIGGGLSLAHPVFFESLATTVKAQSLLLHRRPVAVRKAFFGGDSELVGAAALTVERVFGERVPIL</sequence>
<dbReference type="EMBL" id="DTEN01000376">
    <property type="protein sequence ID" value="HGI75865.1"/>
    <property type="molecule type" value="Genomic_DNA"/>
</dbReference>
<comment type="caution">
    <text evidence="2">The sequence shown here is derived from an EMBL/GenBank/DDBJ whole genome shotgun (WGS) entry which is preliminary data.</text>
</comment>
<dbReference type="Gene3D" id="1.10.10.10">
    <property type="entry name" value="Winged helix-like DNA-binding domain superfamily/Winged helix DNA-binding domain"/>
    <property type="match status" value="1"/>
</dbReference>
<comment type="similarity">
    <text evidence="1">Belongs to the ROK (NagC/XylR) family.</text>
</comment>
<dbReference type="InterPro" id="IPR036388">
    <property type="entry name" value="WH-like_DNA-bd_sf"/>
</dbReference>
<evidence type="ECO:0000256" key="1">
    <source>
        <dbReference type="ARBA" id="ARBA00006479"/>
    </source>
</evidence>
<dbReference type="PANTHER" id="PTHR18964:SF149">
    <property type="entry name" value="BIFUNCTIONAL UDP-N-ACETYLGLUCOSAMINE 2-EPIMERASE_N-ACETYLMANNOSAMINE KINASE"/>
    <property type="match status" value="1"/>
</dbReference>
<name>A0A7V3YNB4_9BACT</name>
<evidence type="ECO:0000313" key="2">
    <source>
        <dbReference type="EMBL" id="HGI75865.1"/>
    </source>
</evidence>
<dbReference type="SUPFAM" id="SSF53067">
    <property type="entry name" value="Actin-like ATPase domain"/>
    <property type="match status" value="1"/>
</dbReference>
<dbReference type="AlphaFoldDB" id="A0A7V3YNB4"/>
<dbReference type="SUPFAM" id="SSF46785">
    <property type="entry name" value="Winged helix' DNA-binding domain"/>
    <property type="match status" value="1"/>
</dbReference>
<dbReference type="Pfam" id="PF13412">
    <property type="entry name" value="HTH_24"/>
    <property type="match status" value="1"/>
</dbReference>
<proteinExistence type="inferred from homology"/>